<dbReference type="AlphaFoldDB" id="S3ZSS9"/>
<evidence type="ECO:0000313" key="3">
    <source>
        <dbReference type="Proteomes" id="UP000014629"/>
    </source>
</evidence>
<name>S3ZSS9_9ACTN</name>
<dbReference type="PATRIC" id="fig|1286094.4.peg.5395"/>
<evidence type="ECO:0000256" key="1">
    <source>
        <dbReference type="SAM" id="Coils"/>
    </source>
</evidence>
<feature type="coiled-coil region" evidence="1">
    <location>
        <begin position="122"/>
        <end position="149"/>
    </location>
</feature>
<accession>S3ZSS9</accession>
<keyword evidence="3" id="KW-1185">Reference proteome</keyword>
<dbReference type="Proteomes" id="UP000014629">
    <property type="component" value="Unassembled WGS sequence"/>
</dbReference>
<keyword evidence="1" id="KW-0175">Coiled coil</keyword>
<organism evidence="2 3">
    <name type="scientific">Streptomyces aurantiacus JA 4570</name>
    <dbReference type="NCBI Taxonomy" id="1286094"/>
    <lineage>
        <taxon>Bacteria</taxon>
        <taxon>Bacillati</taxon>
        <taxon>Actinomycetota</taxon>
        <taxon>Actinomycetes</taxon>
        <taxon>Kitasatosporales</taxon>
        <taxon>Streptomycetaceae</taxon>
        <taxon>Streptomyces</taxon>
        <taxon>Streptomyces aurantiacus group</taxon>
    </lineage>
</organism>
<proteinExistence type="predicted"/>
<comment type="caution">
    <text evidence="2">The sequence shown here is derived from an EMBL/GenBank/DDBJ whole genome shotgun (WGS) entry which is preliminary data.</text>
</comment>
<protein>
    <submittedName>
        <fullName evidence="2">Uncharacterized protein</fullName>
    </submittedName>
</protein>
<dbReference type="InterPro" id="IPR011604">
    <property type="entry name" value="PDDEXK-like_dom_sf"/>
</dbReference>
<dbReference type="Gene3D" id="3.90.320.10">
    <property type="match status" value="1"/>
</dbReference>
<dbReference type="OrthoDB" id="3197230at2"/>
<sequence length="155" mass="17923">MGQTRQAARTRAAFAARHPEYEVVTTGYWRNIERKWQRCWPHRVLIPADHDPASGPAPITSTLTFRTAPEPLDEKGWGPDGSTEIPLADYDHHQWLLDTYGLDYGYGVAYRCHDNETRTYRIRRDEAHIAELRQAARALLDEVTAIRRSRDDGRH</sequence>
<dbReference type="RefSeq" id="WP_016643585.1">
    <property type="nucleotide sequence ID" value="NZ_AOPZ01000311.1"/>
</dbReference>
<gene>
    <name evidence="2" type="ORF">STRAU_5464</name>
</gene>
<dbReference type="EMBL" id="AOPZ01000311">
    <property type="protein sequence ID" value="EPH41460.1"/>
    <property type="molecule type" value="Genomic_DNA"/>
</dbReference>
<evidence type="ECO:0000313" key="2">
    <source>
        <dbReference type="EMBL" id="EPH41460.1"/>
    </source>
</evidence>
<reference evidence="2 3" key="1">
    <citation type="submission" date="2013-02" db="EMBL/GenBank/DDBJ databases">
        <title>Draft Genome Sequence of Streptomyces aurantiacus, Which Produces Setomimycin.</title>
        <authorList>
            <person name="Gruening B.A."/>
            <person name="Praeg A."/>
            <person name="Erxleben A."/>
            <person name="Guenther S."/>
            <person name="Mueller M."/>
        </authorList>
    </citation>
    <scope>NUCLEOTIDE SEQUENCE [LARGE SCALE GENOMIC DNA]</scope>
    <source>
        <strain evidence="2 3">JA 4570</strain>
    </source>
</reference>